<name>A0A5B7G959_PORTR</name>
<proteinExistence type="predicted"/>
<dbReference type="AlphaFoldDB" id="A0A5B7G959"/>
<evidence type="ECO:0000313" key="1">
    <source>
        <dbReference type="EMBL" id="MPC53638.1"/>
    </source>
</evidence>
<evidence type="ECO:0000313" key="2">
    <source>
        <dbReference type="Proteomes" id="UP000324222"/>
    </source>
</evidence>
<dbReference type="EMBL" id="VSRR010011777">
    <property type="protein sequence ID" value="MPC53638.1"/>
    <property type="molecule type" value="Genomic_DNA"/>
</dbReference>
<protein>
    <submittedName>
        <fullName evidence="1">Uncharacterized protein</fullName>
    </submittedName>
</protein>
<reference evidence="1 2" key="1">
    <citation type="submission" date="2019-05" db="EMBL/GenBank/DDBJ databases">
        <title>Another draft genome of Portunus trituberculatus and its Hox gene families provides insights of decapod evolution.</title>
        <authorList>
            <person name="Jeong J.-H."/>
            <person name="Song I."/>
            <person name="Kim S."/>
            <person name="Choi T."/>
            <person name="Kim D."/>
            <person name="Ryu S."/>
            <person name="Kim W."/>
        </authorList>
    </citation>
    <scope>NUCLEOTIDE SEQUENCE [LARGE SCALE GENOMIC DNA]</scope>
    <source>
        <tissue evidence="1">Muscle</tissue>
    </source>
</reference>
<keyword evidence="2" id="KW-1185">Reference proteome</keyword>
<organism evidence="1 2">
    <name type="scientific">Portunus trituberculatus</name>
    <name type="common">Swimming crab</name>
    <name type="synonym">Neptunus trituberculatus</name>
    <dbReference type="NCBI Taxonomy" id="210409"/>
    <lineage>
        <taxon>Eukaryota</taxon>
        <taxon>Metazoa</taxon>
        <taxon>Ecdysozoa</taxon>
        <taxon>Arthropoda</taxon>
        <taxon>Crustacea</taxon>
        <taxon>Multicrustacea</taxon>
        <taxon>Malacostraca</taxon>
        <taxon>Eumalacostraca</taxon>
        <taxon>Eucarida</taxon>
        <taxon>Decapoda</taxon>
        <taxon>Pleocyemata</taxon>
        <taxon>Brachyura</taxon>
        <taxon>Eubrachyura</taxon>
        <taxon>Portunoidea</taxon>
        <taxon>Portunidae</taxon>
        <taxon>Portuninae</taxon>
        <taxon>Portunus</taxon>
    </lineage>
</organism>
<comment type="caution">
    <text evidence="1">The sequence shown here is derived from an EMBL/GenBank/DDBJ whole genome shotgun (WGS) entry which is preliminary data.</text>
</comment>
<accession>A0A5B7G959</accession>
<dbReference type="Proteomes" id="UP000324222">
    <property type="component" value="Unassembled WGS sequence"/>
</dbReference>
<gene>
    <name evidence="1" type="ORF">E2C01_047536</name>
</gene>
<sequence>MSLHTPALGLFRRLLPIDGYLVTSPNMLRLYSGYFMASIKIPRNDVFHALADLNTWNVYGPDGILPIV</sequence>